<dbReference type="PANTHER" id="PTHR46268">
    <property type="entry name" value="STRESS RESPONSE PROTEIN NHAX"/>
    <property type="match status" value="1"/>
</dbReference>
<dbReference type="InterPro" id="IPR014729">
    <property type="entry name" value="Rossmann-like_a/b/a_fold"/>
</dbReference>
<reference evidence="4 5" key="1">
    <citation type="submission" date="2016-08" db="EMBL/GenBank/DDBJ databases">
        <title>Complete genome sequence of Acinetobacter baylyi strain GFJ2.</title>
        <authorList>
            <person name="Tabata M."/>
            <person name="Kuboki S."/>
            <person name="Gibu N."/>
            <person name="Kinouchi Y."/>
            <person name="Vangnai A."/>
            <person name="Kasai D."/>
            <person name="Fukuda M."/>
        </authorList>
    </citation>
    <scope>NUCLEOTIDE SEQUENCE [LARGE SCALE GENOMIC DNA]</scope>
    <source>
        <strain evidence="4 5">GFJ2</strain>
    </source>
</reference>
<dbReference type="STRING" id="487316.BEN76_07580"/>
<sequence>MSYQHILVPVDGSEISLAAFEHAASLAKAFGSKLTAISLLAEDPFSGVDFYYVSPIMKDYFIEAQAKAQETLAHVKSTATVHGIEVETQIVKGEVSAEGIIKAAEDLKIDLIVMGSHGRKGVQKFFLGSFAQDVLGNTELPVLIVKK</sequence>
<dbReference type="CDD" id="cd00293">
    <property type="entry name" value="USP-like"/>
    <property type="match status" value="1"/>
</dbReference>
<dbReference type="KEGG" id="asol:BEN76_07580"/>
<dbReference type="PANTHER" id="PTHR46268:SF15">
    <property type="entry name" value="UNIVERSAL STRESS PROTEIN HP_0031"/>
    <property type="match status" value="1"/>
</dbReference>
<dbReference type="eggNOG" id="COG0589">
    <property type="taxonomic scope" value="Bacteria"/>
</dbReference>
<dbReference type="AlphaFoldDB" id="A0A1P8EI52"/>
<dbReference type="GeneID" id="67510716"/>
<evidence type="ECO:0000256" key="2">
    <source>
        <dbReference type="PIRNR" id="PIRNR006276"/>
    </source>
</evidence>
<protein>
    <recommendedName>
        <fullName evidence="2">Universal stress protein</fullName>
    </recommendedName>
</protein>
<dbReference type="Pfam" id="PF00582">
    <property type="entry name" value="Usp"/>
    <property type="match status" value="1"/>
</dbReference>
<comment type="similarity">
    <text evidence="1 2">Belongs to the universal stress protein A family.</text>
</comment>
<evidence type="ECO:0000256" key="1">
    <source>
        <dbReference type="ARBA" id="ARBA00008791"/>
    </source>
</evidence>
<comment type="subcellular location">
    <subcellularLocation>
        <location evidence="2">Cytoplasm</location>
    </subcellularLocation>
</comment>
<dbReference type="InterPro" id="IPR006015">
    <property type="entry name" value="Universal_stress_UspA"/>
</dbReference>
<dbReference type="PRINTS" id="PR01438">
    <property type="entry name" value="UNVRSLSTRESS"/>
</dbReference>
<dbReference type="GO" id="GO:0005737">
    <property type="term" value="C:cytoplasm"/>
    <property type="evidence" value="ECO:0007669"/>
    <property type="project" value="UniProtKB-SubCell"/>
</dbReference>
<accession>A0A1P8EI52</accession>
<dbReference type="EMBL" id="CP016896">
    <property type="protein sequence ID" value="APV35885.1"/>
    <property type="molecule type" value="Genomic_DNA"/>
</dbReference>
<dbReference type="RefSeq" id="WP_004936545.1">
    <property type="nucleotide sequence ID" value="NZ_BBNM01000007.1"/>
</dbReference>
<organism evidence="4 5">
    <name type="scientific">Acinetobacter soli</name>
    <dbReference type="NCBI Taxonomy" id="487316"/>
    <lineage>
        <taxon>Bacteria</taxon>
        <taxon>Pseudomonadati</taxon>
        <taxon>Pseudomonadota</taxon>
        <taxon>Gammaproteobacteria</taxon>
        <taxon>Moraxellales</taxon>
        <taxon>Moraxellaceae</taxon>
        <taxon>Acinetobacter</taxon>
    </lineage>
</organism>
<dbReference type="SUPFAM" id="SSF52402">
    <property type="entry name" value="Adenine nucleotide alpha hydrolases-like"/>
    <property type="match status" value="1"/>
</dbReference>
<gene>
    <name evidence="4" type="ORF">BEN76_07580</name>
</gene>
<evidence type="ECO:0000313" key="5">
    <source>
        <dbReference type="Proteomes" id="UP000185674"/>
    </source>
</evidence>
<dbReference type="InterPro" id="IPR006016">
    <property type="entry name" value="UspA"/>
</dbReference>
<evidence type="ECO:0000259" key="3">
    <source>
        <dbReference type="Pfam" id="PF00582"/>
    </source>
</evidence>
<name>A0A1P8EI52_9GAMM</name>
<dbReference type="Gene3D" id="3.40.50.620">
    <property type="entry name" value="HUPs"/>
    <property type="match status" value="1"/>
</dbReference>
<evidence type="ECO:0000313" key="4">
    <source>
        <dbReference type="EMBL" id="APV35885.1"/>
    </source>
</evidence>
<dbReference type="PIRSF" id="PIRSF006276">
    <property type="entry name" value="UspA"/>
    <property type="match status" value="1"/>
</dbReference>
<dbReference type="Proteomes" id="UP000185674">
    <property type="component" value="Chromosome"/>
</dbReference>
<proteinExistence type="inferred from homology"/>
<keyword evidence="2" id="KW-0963">Cytoplasm</keyword>
<feature type="domain" description="UspA" evidence="3">
    <location>
        <begin position="3"/>
        <end position="146"/>
    </location>
</feature>